<evidence type="ECO:0000313" key="3">
    <source>
        <dbReference type="Proteomes" id="UP001230035"/>
    </source>
</evidence>
<gene>
    <name evidence="2" type="ORF">QHT84_05760</name>
</gene>
<feature type="domain" description="SnoaL-like" evidence="1">
    <location>
        <begin position="52"/>
        <end position="152"/>
    </location>
</feature>
<evidence type="ECO:0000259" key="1">
    <source>
        <dbReference type="Pfam" id="PF12680"/>
    </source>
</evidence>
<protein>
    <submittedName>
        <fullName evidence="2">Nuclear transport factor 2 family protein</fullName>
    </submittedName>
</protein>
<accession>A0ABT6XP97</accession>
<sequence length="166" mass="18387">MKKTFFLSAVMVGLILVTASCKKPKVTSGFDDSAKQETELTEAKNEIVAAAETFVIALNKGDSIGLANCYTSDAKLMQPNGKSIVGRENIQKLFSGWIKAGIPRFSMKTIGVWGDKEVMVAEEEWIFSDAQGKILDSGKSLEMYKKEDGKWKLFRDCYNSDLPLTK</sequence>
<dbReference type="Pfam" id="PF12680">
    <property type="entry name" value="SnoaL_2"/>
    <property type="match status" value="1"/>
</dbReference>
<dbReference type="Gene3D" id="3.10.450.50">
    <property type="match status" value="1"/>
</dbReference>
<reference evidence="2 3" key="1">
    <citation type="submission" date="2023-05" db="EMBL/GenBank/DDBJ databases">
        <title>Flavobacterium sedimenti sp. nov., isolated from the sediment.</title>
        <authorList>
            <person name="Wu N."/>
        </authorList>
    </citation>
    <scope>NUCLEOTIDE SEQUENCE [LARGE SCALE GENOMIC DNA]</scope>
    <source>
        <strain evidence="2 3">YZ-48</strain>
    </source>
</reference>
<proteinExistence type="predicted"/>
<dbReference type="InterPro" id="IPR032710">
    <property type="entry name" value="NTF2-like_dom_sf"/>
</dbReference>
<dbReference type="SUPFAM" id="SSF54427">
    <property type="entry name" value="NTF2-like"/>
    <property type="match status" value="1"/>
</dbReference>
<comment type="caution">
    <text evidence="2">The sequence shown here is derived from an EMBL/GenBank/DDBJ whole genome shotgun (WGS) entry which is preliminary data.</text>
</comment>
<name>A0ABT6XP97_9FLAO</name>
<dbReference type="InterPro" id="IPR037401">
    <property type="entry name" value="SnoaL-like"/>
</dbReference>
<keyword evidence="3" id="KW-1185">Reference proteome</keyword>
<dbReference type="Proteomes" id="UP001230035">
    <property type="component" value="Unassembled WGS sequence"/>
</dbReference>
<dbReference type="RefSeq" id="WP_283238602.1">
    <property type="nucleotide sequence ID" value="NZ_JASGBP010000002.1"/>
</dbReference>
<evidence type="ECO:0000313" key="2">
    <source>
        <dbReference type="EMBL" id="MDI9256917.1"/>
    </source>
</evidence>
<organism evidence="2 3">
    <name type="scientific">Flavobacterium sedimenticola</name>
    <dbReference type="NCBI Taxonomy" id="3043286"/>
    <lineage>
        <taxon>Bacteria</taxon>
        <taxon>Pseudomonadati</taxon>
        <taxon>Bacteroidota</taxon>
        <taxon>Flavobacteriia</taxon>
        <taxon>Flavobacteriales</taxon>
        <taxon>Flavobacteriaceae</taxon>
        <taxon>Flavobacterium</taxon>
    </lineage>
</organism>
<dbReference type="PROSITE" id="PS51257">
    <property type="entry name" value="PROKAR_LIPOPROTEIN"/>
    <property type="match status" value="1"/>
</dbReference>
<dbReference type="EMBL" id="JASGBP010000002">
    <property type="protein sequence ID" value="MDI9256917.1"/>
    <property type="molecule type" value="Genomic_DNA"/>
</dbReference>